<comment type="caution">
    <text evidence="1">The sequence shown here is derived from an EMBL/GenBank/DDBJ whole genome shotgun (WGS) entry which is preliminary data.</text>
</comment>
<protein>
    <submittedName>
        <fullName evidence="1">Uncharacterized protein</fullName>
    </submittedName>
</protein>
<dbReference type="OrthoDB" id="5986853at2759"/>
<name>A0A6S7JNN9_PARCT</name>
<sequence>LSAAENEKNYGYKKEVHWLDNVKDLISREKLKPDDDISWAAYHASKEPQLPDYEPAVTSLMPLFLENAHSAPMILHGMNVIRSAVELVNPAQTPVIAMDQPLFALAKQIQWQWPHTHREDKLLVMFGGLHIELAILRTLGKCLDKSGWTTVMANADVATPGVVDSFISAKHITRTRRAHQITSSSLYVLQHRAYEKCITRAEDRVLLSFTDWRDKMSETCPHFLYWCRVMELQLLCLQLVKSFRTADFSLYVDSLTKIMPWMFALDQTNYSRWLSVHIRDMQELPIKHPDVYEKFINGFFVVHKTHKRFSAIALDQAHEQENAVVKGEGGAVGLTENPGALKRWMISGPEIARIVSEFEKTTSSRSADSLKHHKQSYSHQAAFCRDVQSVIDSFEELGNPFEEEGKNLLAVDTRDIMSDGVVEAIKNVLKIGQEQYTSYVECRLKHRTTPISEPIPRNKLVLFHNSDEKVQSKDKSKVVQLKNDCSLFSRLYIACQNRDGNLEEFFRHENQPWPPSLADRG</sequence>
<gene>
    <name evidence="1" type="ORF">PACLA_8A076373</name>
</gene>
<keyword evidence="2" id="KW-1185">Reference proteome</keyword>
<evidence type="ECO:0000313" key="2">
    <source>
        <dbReference type="Proteomes" id="UP001152795"/>
    </source>
</evidence>
<organism evidence="1 2">
    <name type="scientific">Paramuricea clavata</name>
    <name type="common">Red gorgonian</name>
    <name type="synonym">Violescent sea-whip</name>
    <dbReference type="NCBI Taxonomy" id="317549"/>
    <lineage>
        <taxon>Eukaryota</taxon>
        <taxon>Metazoa</taxon>
        <taxon>Cnidaria</taxon>
        <taxon>Anthozoa</taxon>
        <taxon>Octocorallia</taxon>
        <taxon>Malacalcyonacea</taxon>
        <taxon>Plexauridae</taxon>
        <taxon>Paramuricea</taxon>
    </lineage>
</organism>
<dbReference type="EMBL" id="CACRXK020018583">
    <property type="protein sequence ID" value="CAB4032658.1"/>
    <property type="molecule type" value="Genomic_DNA"/>
</dbReference>
<proteinExistence type="predicted"/>
<dbReference type="PANTHER" id="PTHR47018">
    <property type="entry name" value="CXC DOMAIN-CONTAINING PROTEIN-RELATED"/>
    <property type="match status" value="1"/>
</dbReference>
<dbReference type="AlphaFoldDB" id="A0A6S7JNN9"/>
<feature type="non-terminal residue" evidence="1">
    <location>
        <position position="1"/>
    </location>
</feature>
<accession>A0A6S7JNN9</accession>
<evidence type="ECO:0000313" key="1">
    <source>
        <dbReference type="EMBL" id="CAB4032658.1"/>
    </source>
</evidence>
<reference evidence="1" key="1">
    <citation type="submission" date="2020-04" db="EMBL/GenBank/DDBJ databases">
        <authorList>
            <person name="Alioto T."/>
            <person name="Alioto T."/>
            <person name="Gomez Garrido J."/>
        </authorList>
    </citation>
    <scope>NUCLEOTIDE SEQUENCE</scope>
    <source>
        <strain evidence="1">A484AB</strain>
    </source>
</reference>
<dbReference type="Proteomes" id="UP001152795">
    <property type="component" value="Unassembled WGS sequence"/>
</dbReference>